<feature type="region of interest" description="Disordered" evidence="17">
    <location>
        <begin position="292"/>
        <end position="339"/>
    </location>
</feature>
<keyword evidence="10 16" id="KW-0833">Ubl conjugation pathway</keyword>
<evidence type="ECO:0000256" key="5">
    <source>
        <dbReference type="ARBA" id="ARBA00019422"/>
    </source>
</evidence>
<evidence type="ECO:0000256" key="16">
    <source>
        <dbReference type="RuleBase" id="RU368018"/>
    </source>
</evidence>
<dbReference type="PANTHER" id="PTHR20973:SF0">
    <property type="entry name" value="NON-STRUCTURAL MAINTENANCE OF CHROMOSOMES ELEMENT 1 HOMOLOG"/>
    <property type="match status" value="1"/>
</dbReference>
<evidence type="ECO:0000259" key="18">
    <source>
        <dbReference type="PROSITE" id="PS50089"/>
    </source>
</evidence>
<feature type="compositionally biased region" description="Basic and acidic residues" evidence="17">
    <location>
        <begin position="297"/>
        <end position="307"/>
    </location>
</feature>
<dbReference type="Pfam" id="PF08746">
    <property type="entry name" value="zf-RING-like"/>
    <property type="match status" value="1"/>
</dbReference>
<reference evidence="19" key="1">
    <citation type="journal article" date="2020" name="Stud. Mycol.">
        <title>101 Dothideomycetes genomes: a test case for predicting lifestyles and emergence of pathogens.</title>
        <authorList>
            <person name="Haridas S."/>
            <person name="Albert R."/>
            <person name="Binder M."/>
            <person name="Bloem J."/>
            <person name="Labutti K."/>
            <person name="Salamov A."/>
            <person name="Andreopoulos B."/>
            <person name="Baker S."/>
            <person name="Barry K."/>
            <person name="Bills G."/>
            <person name="Bluhm B."/>
            <person name="Cannon C."/>
            <person name="Castanera R."/>
            <person name="Culley D."/>
            <person name="Daum C."/>
            <person name="Ezra D."/>
            <person name="Gonzalez J."/>
            <person name="Henrissat B."/>
            <person name="Kuo A."/>
            <person name="Liang C."/>
            <person name="Lipzen A."/>
            <person name="Lutzoni F."/>
            <person name="Magnuson J."/>
            <person name="Mondo S."/>
            <person name="Nolan M."/>
            <person name="Ohm R."/>
            <person name="Pangilinan J."/>
            <person name="Park H.-J."/>
            <person name="Ramirez L."/>
            <person name="Alfaro M."/>
            <person name="Sun H."/>
            <person name="Tritt A."/>
            <person name="Yoshinaga Y."/>
            <person name="Zwiers L.-H."/>
            <person name="Turgeon B."/>
            <person name="Goodwin S."/>
            <person name="Spatafora J."/>
            <person name="Crous P."/>
            <person name="Grigoriev I."/>
        </authorList>
    </citation>
    <scope>NUCLEOTIDE SEQUENCE</scope>
    <source>
        <strain evidence="19">CBS 113389</strain>
    </source>
</reference>
<keyword evidence="7 16" id="KW-0479">Metal-binding</keyword>
<dbReference type="AlphaFoldDB" id="A0A6A6Q6A2"/>
<comment type="catalytic activity">
    <reaction evidence="1 16">
        <text>S-ubiquitinyl-[E2 ubiquitin-conjugating enzyme]-L-cysteine + [acceptor protein]-L-lysine = [E2 ubiquitin-conjugating enzyme]-L-cysteine + N(6)-ubiquitinyl-[acceptor protein]-L-lysine.</text>
        <dbReference type="EC" id="2.3.2.27"/>
    </reaction>
</comment>
<evidence type="ECO:0000313" key="19">
    <source>
        <dbReference type="EMBL" id="KAF2487845.1"/>
    </source>
</evidence>
<dbReference type="GO" id="GO:0061630">
    <property type="term" value="F:ubiquitin protein ligase activity"/>
    <property type="evidence" value="ECO:0007669"/>
    <property type="project" value="UniProtKB-EC"/>
</dbReference>
<name>A0A6A6Q6A2_9PEZI</name>
<gene>
    <name evidence="19" type="ORF">BDY17DRAFT_244171</name>
</gene>
<dbReference type="PANTHER" id="PTHR20973">
    <property type="entry name" value="NON-SMC ELEMENT 1-RELATED"/>
    <property type="match status" value="1"/>
</dbReference>
<comment type="subcellular location">
    <subcellularLocation>
        <location evidence="2 16">Nucleus</location>
    </subcellularLocation>
</comment>
<dbReference type="Proteomes" id="UP000799767">
    <property type="component" value="Unassembled WGS sequence"/>
</dbReference>
<keyword evidence="12 16" id="KW-0233">DNA recombination</keyword>
<comment type="subunit">
    <text evidence="16">Component of the Smc5-Smc6 complex.</text>
</comment>
<dbReference type="InterPro" id="IPR001841">
    <property type="entry name" value="Znf_RING"/>
</dbReference>
<dbReference type="InterPro" id="IPR014857">
    <property type="entry name" value="Nse1_RING_C4HC3-type"/>
</dbReference>
<dbReference type="Gene3D" id="1.10.10.10">
    <property type="entry name" value="Winged helix-like DNA-binding domain superfamily/Winged helix DNA-binding domain"/>
    <property type="match status" value="1"/>
</dbReference>
<dbReference type="GO" id="GO:0000724">
    <property type="term" value="P:double-strand break repair via homologous recombination"/>
    <property type="evidence" value="ECO:0007669"/>
    <property type="project" value="TreeGrafter"/>
</dbReference>
<dbReference type="RefSeq" id="XP_033594414.1">
    <property type="nucleotide sequence ID" value="XM_033730506.1"/>
</dbReference>
<dbReference type="OrthoDB" id="185455at2759"/>
<evidence type="ECO:0000256" key="9">
    <source>
        <dbReference type="ARBA" id="ARBA00022771"/>
    </source>
</evidence>
<keyword evidence="20" id="KW-1185">Reference proteome</keyword>
<accession>A0A6A6Q6A2</accession>
<feature type="compositionally biased region" description="Low complexity" evidence="17">
    <location>
        <begin position="308"/>
        <end position="328"/>
    </location>
</feature>
<feature type="compositionally biased region" description="Acidic residues" evidence="17">
    <location>
        <begin position="329"/>
        <end position="339"/>
    </location>
</feature>
<sequence length="339" mass="36818">MSGEGEERAGYTNVHRAFLQALLSRQTITYPEAKPLLAAIETAATPARLTLVEDVSQQDFDNYIHTLNEHISPFDLEIRSTRHQATKLQVYALVNTTSDALTQMATLRTADEMAFVKRVLDAMFETNNSARAEVMAVNSMQAVKLAKAPNDSAARRESGAGGQTQRAGQAASAGLTLAQAERVLADLVSEGWLELSAKGYYTLTPRALMELRGWLIDTYNEPSDEEDDEDDEEPRERIKFCKACKEIVSMGQRCPTLTCPARLHDGCVRNMFRAQGGNEQCPVCKTAWTDAPPVGEKAARNGGDGRRASTNGNAAARRRSGGATSAVPDDADDSSDTSV</sequence>
<comment type="function">
    <text evidence="16">Acts in a DNA repair pathway for removal of UV-induced DNA damage that is distinct from classical nucleotide excision repair and in repair of ionizing radiation damage. Functions in homologous recombination repair of DNA double strand breaks and in recovery of stalled replication forks.</text>
</comment>
<keyword evidence="13 16" id="KW-0234">DNA repair</keyword>
<dbReference type="GO" id="GO:0008270">
    <property type="term" value="F:zinc ion binding"/>
    <property type="evidence" value="ECO:0007669"/>
    <property type="project" value="UniProtKB-KW"/>
</dbReference>
<dbReference type="CDD" id="cd16493">
    <property type="entry name" value="RING-CH-C4HC3_NSE1"/>
    <property type="match status" value="1"/>
</dbReference>
<dbReference type="Gene3D" id="3.30.40.10">
    <property type="entry name" value="Zinc/RING finger domain, C3HC4 (zinc finger)"/>
    <property type="match status" value="1"/>
</dbReference>
<organism evidence="19 20">
    <name type="scientific">Neohortaea acidophila</name>
    <dbReference type="NCBI Taxonomy" id="245834"/>
    <lineage>
        <taxon>Eukaryota</taxon>
        <taxon>Fungi</taxon>
        <taxon>Dikarya</taxon>
        <taxon>Ascomycota</taxon>
        <taxon>Pezizomycotina</taxon>
        <taxon>Dothideomycetes</taxon>
        <taxon>Dothideomycetidae</taxon>
        <taxon>Mycosphaerellales</taxon>
        <taxon>Teratosphaeriaceae</taxon>
        <taxon>Neohortaea</taxon>
    </lineage>
</organism>
<dbReference type="GO" id="GO:0005634">
    <property type="term" value="C:nucleus"/>
    <property type="evidence" value="ECO:0007669"/>
    <property type="project" value="UniProtKB-SubCell"/>
</dbReference>
<feature type="region of interest" description="Disordered" evidence="17">
    <location>
        <begin position="148"/>
        <end position="167"/>
    </location>
</feature>
<keyword evidence="6 16" id="KW-0808">Transferase</keyword>
<dbReference type="Pfam" id="PF07574">
    <property type="entry name" value="SMC_Nse1"/>
    <property type="match status" value="1"/>
</dbReference>
<evidence type="ECO:0000256" key="17">
    <source>
        <dbReference type="SAM" id="MobiDB-lite"/>
    </source>
</evidence>
<protein>
    <recommendedName>
        <fullName evidence="5 16">Non-structural maintenance of chromosomes element 1 homolog</fullName>
        <ecNumber evidence="4 16">2.3.2.27</ecNumber>
    </recommendedName>
</protein>
<dbReference type="InterPro" id="IPR036388">
    <property type="entry name" value="WH-like_DNA-bd_sf"/>
</dbReference>
<dbReference type="PROSITE" id="PS50089">
    <property type="entry name" value="ZF_RING_2"/>
    <property type="match status" value="1"/>
</dbReference>
<feature type="domain" description="RING-type" evidence="18">
    <location>
        <begin position="241"/>
        <end position="285"/>
    </location>
</feature>
<dbReference type="GO" id="GO:0030915">
    <property type="term" value="C:Smc5-Smc6 complex"/>
    <property type="evidence" value="ECO:0007669"/>
    <property type="project" value="UniProtKB-UniRule"/>
</dbReference>
<comment type="similarity">
    <text evidence="3 16">Belongs to the NSE1 family.</text>
</comment>
<dbReference type="EC" id="2.3.2.27" evidence="4 16"/>
<evidence type="ECO:0000256" key="4">
    <source>
        <dbReference type="ARBA" id="ARBA00012483"/>
    </source>
</evidence>
<evidence type="ECO:0000256" key="15">
    <source>
        <dbReference type="PROSITE-ProRule" id="PRU00175"/>
    </source>
</evidence>
<keyword evidence="14 16" id="KW-0539">Nucleus</keyword>
<evidence type="ECO:0000256" key="1">
    <source>
        <dbReference type="ARBA" id="ARBA00000900"/>
    </source>
</evidence>
<evidence type="ECO:0000313" key="20">
    <source>
        <dbReference type="Proteomes" id="UP000799767"/>
    </source>
</evidence>
<keyword evidence="11 16" id="KW-0862">Zinc</keyword>
<dbReference type="Gene3D" id="3.90.1150.220">
    <property type="match status" value="1"/>
</dbReference>
<evidence type="ECO:0000256" key="6">
    <source>
        <dbReference type="ARBA" id="ARBA00022679"/>
    </source>
</evidence>
<evidence type="ECO:0000256" key="2">
    <source>
        <dbReference type="ARBA" id="ARBA00004123"/>
    </source>
</evidence>
<evidence type="ECO:0000256" key="8">
    <source>
        <dbReference type="ARBA" id="ARBA00022763"/>
    </source>
</evidence>
<dbReference type="GeneID" id="54471508"/>
<dbReference type="InterPro" id="IPR013083">
    <property type="entry name" value="Znf_RING/FYVE/PHD"/>
</dbReference>
<evidence type="ECO:0000256" key="13">
    <source>
        <dbReference type="ARBA" id="ARBA00023204"/>
    </source>
</evidence>
<evidence type="ECO:0000256" key="12">
    <source>
        <dbReference type="ARBA" id="ARBA00023172"/>
    </source>
</evidence>
<dbReference type="InterPro" id="IPR011513">
    <property type="entry name" value="Nse1"/>
</dbReference>
<evidence type="ECO:0000256" key="7">
    <source>
        <dbReference type="ARBA" id="ARBA00022723"/>
    </source>
</evidence>
<dbReference type="SUPFAM" id="SSF57850">
    <property type="entry name" value="RING/U-box"/>
    <property type="match status" value="1"/>
</dbReference>
<keyword evidence="9 15" id="KW-0863">Zinc-finger</keyword>
<dbReference type="EMBL" id="MU001631">
    <property type="protein sequence ID" value="KAF2487845.1"/>
    <property type="molecule type" value="Genomic_DNA"/>
</dbReference>
<proteinExistence type="inferred from homology"/>
<evidence type="ECO:0000256" key="11">
    <source>
        <dbReference type="ARBA" id="ARBA00022833"/>
    </source>
</evidence>
<evidence type="ECO:0000256" key="3">
    <source>
        <dbReference type="ARBA" id="ARBA00010258"/>
    </source>
</evidence>
<keyword evidence="8 16" id="KW-0227">DNA damage</keyword>
<evidence type="ECO:0000256" key="10">
    <source>
        <dbReference type="ARBA" id="ARBA00022786"/>
    </source>
</evidence>
<evidence type="ECO:0000256" key="14">
    <source>
        <dbReference type="ARBA" id="ARBA00023242"/>
    </source>
</evidence>